<feature type="transmembrane region" description="Helical" evidence="1">
    <location>
        <begin position="46"/>
        <end position="68"/>
    </location>
</feature>
<evidence type="ECO:0000256" key="1">
    <source>
        <dbReference type="SAM" id="Phobius"/>
    </source>
</evidence>
<keyword evidence="1" id="KW-0472">Membrane</keyword>
<feature type="transmembrane region" description="Helical" evidence="1">
    <location>
        <begin position="127"/>
        <end position="149"/>
    </location>
</feature>
<protein>
    <recommendedName>
        <fullName evidence="4">DUF998 domain-containing protein</fullName>
    </recommendedName>
</protein>
<gene>
    <name evidence="2" type="ORF">SAMN05216199_0655</name>
</gene>
<feature type="transmembrane region" description="Helical" evidence="1">
    <location>
        <begin position="7"/>
        <end position="26"/>
    </location>
</feature>
<dbReference type="EMBL" id="FOHB01000001">
    <property type="protein sequence ID" value="SER60704.1"/>
    <property type="molecule type" value="Genomic_DNA"/>
</dbReference>
<organism evidence="2 3">
    <name type="scientific">Pedococcus cremeus</name>
    <dbReference type="NCBI Taxonomy" id="587636"/>
    <lineage>
        <taxon>Bacteria</taxon>
        <taxon>Bacillati</taxon>
        <taxon>Actinomycetota</taxon>
        <taxon>Actinomycetes</taxon>
        <taxon>Micrococcales</taxon>
        <taxon>Intrasporangiaceae</taxon>
        <taxon>Pedococcus</taxon>
    </lineage>
</organism>
<evidence type="ECO:0000313" key="3">
    <source>
        <dbReference type="Proteomes" id="UP000199019"/>
    </source>
</evidence>
<dbReference type="AlphaFoldDB" id="A0A1H9QJT0"/>
<name>A0A1H9QJT0_9MICO</name>
<dbReference type="RefSeq" id="WP_091755299.1">
    <property type="nucleotide sequence ID" value="NZ_FOHB01000001.1"/>
</dbReference>
<keyword evidence="3" id="KW-1185">Reference proteome</keyword>
<keyword evidence="1" id="KW-0812">Transmembrane</keyword>
<reference evidence="3" key="1">
    <citation type="submission" date="2016-10" db="EMBL/GenBank/DDBJ databases">
        <authorList>
            <person name="Varghese N."/>
            <person name="Submissions S."/>
        </authorList>
    </citation>
    <scope>NUCLEOTIDE SEQUENCE [LARGE SCALE GENOMIC DNA]</scope>
    <source>
        <strain evidence="3">CGMCC 1.6963</strain>
    </source>
</reference>
<feature type="transmembrane region" description="Helical" evidence="1">
    <location>
        <begin position="161"/>
        <end position="184"/>
    </location>
</feature>
<dbReference type="STRING" id="587636.SAMN05216199_0655"/>
<accession>A0A1H9QJT0</accession>
<keyword evidence="1" id="KW-1133">Transmembrane helix</keyword>
<feature type="transmembrane region" description="Helical" evidence="1">
    <location>
        <begin position="80"/>
        <end position="107"/>
    </location>
</feature>
<proteinExistence type="predicted"/>
<evidence type="ECO:0008006" key="4">
    <source>
        <dbReference type="Google" id="ProtNLM"/>
    </source>
</evidence>
<dbReference type="Proteomes" id="UP000199019">
    <property type="component" value="Unassembled WGS sequence"/>
</dbReference>
<dbReference type="OrthoDB" id="4869942at2"/>
<evidence type="ECO:0000313" key="2">
    <source>
        <dbReference type="EMBL" id="SER60704.1"/>
    </source>
</evidence>
<sequence>MTTTRKAGLGLVVYVIGTLAGFLGVAAPGGDYQPDAVAGYISSGHFWPAFGFGYLGVLSALGLLAFGHAARTLWPRAGDVVWPLMIAATATSVVGGFVITGVVVSFAEGGAPVSAGVPHPVVYVFGEVGNLLALCGPAFFVGVAALVLARAAGLPTWLRIWAVPAGLCGILLPFYFTIPVYMLWVLALGTWLAARKEQDAAAVGLGQLQESLV</sequence>